<dbReference type="GO" id="GO:0009851">
    <property type="term" value="P:auxin biosynthetic process"/>
    <property type="evidence" value="ECO:0007669"/>
    <property type="project" value="UniProtKB-KW"/>
</dbReference>
<keyword evidence="6" id="KW-0560">Oxidoreductase</keyword>
<keyword evidence="7" id="KW-0073">Auxin biosynthesis</keyword>
<sequence length="490" mass="55236">MKSNQSRRNFLRLSALSAGFAITHPLSALSVHDTWNKKRGKPQKVLILGAGMAGMSAALELIKLGHEVIILEGQSRAGGRIRTLREPFPEGLYADMGAARIPEDHEWTMKYIKEYDLQLQLFNPVEGDYIHLMKGKRIRYNSQSPASLDNYPVNLTSEELNMGWTGISTAPFQELVAKLGDPKAMDWPPQSISGYDAYSLKEFLKQSGYSSEIADLLMIGWETKLGMDMSILEVMRELSLSFGAPRYKIVGGNDLLPTRMAGALSDHIQYGSKVLSIEQSENDVVVHVSKNEQNKKFTADRVICTFPLPVIKKMEFMKTLSREKQRAINELTYWDLSRTVIQVSDRYWKKDNLNGFAATDRPMEIWDPNYELDSKRGLIAAYAKNDDSQLMDGWSDKERLDFASGQVNKAFPGLMDHFEGGFTKCWKEDPWALGAHSIGTRNQMTDLLPHLIKQEGRIYFAGEHASAYHGWIQGAIESGNRAAKEINSLE</sequence>
<dbReference type="PROSITE" id="PS51318">
    <property type="entry name" value="TAT"/>
    <property type="match status" value="1"/>
</dbReference>
<evidence type="ECO:0000256" key="4">
    <source>
        <dbReference type="ARBA" id="ARBA00012535"/>
    </source>
</evidence>
<evidence type="ECO:0000256" key="3">
    <source>
        <dbReference type="ARBA" id="ARBA00005833"/>
    </source>
</evidence>
<dbReference type="PANTHER" id="PTHR10742:SF342">
    <property type="entry name" value="AMINE OXIDASE"/>
    <property type="match status" value="1"/>
</dbReference>
<dbReference type="PRINTS" id="PR00757">
    <property type="entry name" value="AMINEOXDASEF"/>
</dbReference>
<evidence type="ECO:0000259" key="10">
    <source>
        <dbReference type="Pfam" id="PF01593"/>
    </source>
</evidence>
<dbReference type="EMBL" id="SNYI01000001">
    <property type="protein sequence ID" value="TDQ32192.1"/>
    <property type="molecule type" value="Genomic_DNA"/>
</dbReference>
<accession>A0A4R6TL74</accession>
<evidence type="ECO:0000256" key="7">
    <source>
        <dbReference type="ARBA" id="ARBA00023070"/>
    </source>
</evidence>
<dbReference type="RefSeq" id="WP_133642275.1">
    <property type="nucleotide sequence ID" value="NZ_SNYI01000001.1"/>
</dbReference>
<feature type="domain" description="Amine oxidase" evidence="10">
    <location>
        <begin position="52"/>
        <end position="486"/>
    </location>
</feature>
<dbReference type="InterPro" id="IPR006311">
    <property type="entry name" value="TAT_signal"/>
</dbReference>
<feature type="binding site" evidence="9">
    <location>
        <position position="100"/>
    </location>
    <ligand>
        <name>substrate</name>
    </ligand>
</feature>
<name>A0A4R6TL74_9FLAO</name>
<dbReference type="Pfam" id="PF01593">
    <property type="entry name" value="Amino_oxidase"/>
    <property type="match status" value="1"/>
</dbReference>
<keyword evidence="12" id="KW-1185">Reference proteome</keyword>
<comment type="pathway">
    <text evidence="2">Plant hormone metabolism; auxin biosynthesis.</text>
</comment>
<feature type="binding site" evidence="9">
    <location>
        <begin position="97"/>
        <end position="100"/>
    </location>
    <ligand>
        <name>FAD</name>
        <dbReference type="ChEBI" id="CHEBI:57692"/>
    </ligand>
</feature>
<feature type="binding site" evidence="9">
    <location>
        <position position="382"/>
    </location>
    <ligand>
        <name>substrate</name>
    </ligand>
</feature>
<evidence type="ECO:0000256" key="8">
    <source>
        <dbReference type="ARBA" id="ARBA00047321"/>
    </source>
</evidence>
<dbReference type="Gene3D" id="3.50.50.60">
    <property type="entry name" value="FAD/NAD(P)-binding domain"/>
    <property type="match status" value="1"/>
</dbReference>
<dbReference type="InterPro" id="IPR001613">
    <property type="entry name" value="Flavin_amine_oxidase"/>
</dbReference>
<feature type="binding site" evidence="9">
    <location>
        <position position="274"/>
    </location>
    <ligand>
        <name>FAD</name>
        <dbReference type="ChEBI" id="CHEBI:57692"/>
    </ligand>
</feature>
<reference evidence="11 12" key="1">
    <citation type="submission" date="2019-03" db="EMBL/GenBank/DDBJ databases">
        <title>Genomic Encyclopedia of Archaeal and Bacterial Type Strains, Phase II (KMG-II): from individual species to whole genera.</title>
        <authorList>
            <person name="Goeker M."/>
        </authorList>
    </citation>
    <scope>NUCLEOTIDE SEQUENCE [LARGE SCALE GENOMIC DNA]</scope>
    <source>
        <strain evidence="11 12">DSM 18435</strain>
    </source>
</reference>
<comment type="similarity">
    <text evidence="3">Belongs to the tryptophan 2-monooxygenase family.</text>
</comment>
<dbReference type="Proteomes" id="UP000295468">
    <property type="component" value="Unassembled WGS sequence"/>
</dbReference>
<evidence type="ECO:0000256" key="1">
    <source>
        <dbReference type="ARBA" id="ARBA00001974"/>
    </source>
</evidence>
<evidence type="ECO:0000256" key="5">
    <source>
        <dbReference type="ARBA" id="ARBA00017871"/>
    </source>
</evidence>
<comment type="cofactor">
    <cofactor evidence="1">
        <name>FAD</name>
        <dbReference type="ChEBI" id="CHEBI:57692"/>
    </cofactor>
</comment>
<organism evidence="11 12">
    <name type="scientific">Zeaxanthinibacter enoshimensis</name>
    <dbReference type="NCBI Taxonomy" id="392009"/>
    <lineage>
        <taxon>Bacteria</taxon>
        <taxon>Pseudomonadati</taxon>
        <taxon>Bacteroidota</taxon>
        <taxon>Flavobacteriia</taxon>
        <taxon>Flavobacteriales</taxon>
        <taxon>Flavobacteriaceae</taxon>
        <taxon>Zeaxanthinibacter</taxon>
    </lineage>
</organism>
<dbReference type="AlphaFoldDB" id="A0A4R6TL74"/>
<dbReference type="PANTHER" id="PTHR10742">
    <property type="entry name" value="FLAVIN MONOAMINE OXIDASE"/>
    <property type="match status" value="1"/>
</dbReference>
<evidence type="ECO:0000256" key="2">
    <source>
        <dbReference type="ARBA" id="ARBA00004814"/>
    </source>
</evidence>
<proteinExistence type="inferred from homology"/>
<dbReference type="OrthoDB" id="56323at2"/>
<dbReference type="SUPFAM" id="SSF54373">
    <property type="entry name" value="FAD-linked reductases, C-terminal domain"/>
    <property type="match status" value="1"/>
</dbReference>
<evidence type="ECO:0000313" key="12">
    <source>
        <dbReference type="Proteomes" id="UP000295468"/>
    </source>
</evidence>
<dbReference type="GO" id="GO:0050361">
    <property type="term" value="F:tryptophan 2-monooxygenase activity"/>
    <property type="evidence" value="ECO:0007669"/>
    <property type="project" value="UniProtKB-EC"/>
</dbReference>
<comment type="caution">
    <text evidence="11">The sequence shown here is derived from an EMBL/GenBank/DDBJ whole genome shotgun (WGS) entry which is preliminary data.</text>
</comment>
<dbReference type="InterPro" id="IPR036188">
    <property type="entry name" value="FAD/NAD-bd_sf"/>
</dbReference>
<evidence type="ECO:0000256" key="6">
    <source>
        <dbReference type="ARBA" id="ARBA00023002"/>
    </source>
</evidence>
<dbReference type="GO" id="GO:0001716">
    <property type="term" value="F:L-amino-acid oxidase activity"/>
    <property type="evidence" value="ECO:0007669"/>
    <property type="project" value="TreeGrafter"/>
</dbReference>
<dbReference type="InterPro" id="IPR002937">
    <property type="entry name" value="Amino_oxidase"/>
</dbReference>
<dbReference type="Gene3D" id="3.90.660.10">
    <property type="match status" value="1"/>
</dbReference>
<dbReference type="Gene3D" id="1.10.405.10">
    <property type="entry name" value="Guanine Nucleotide Dissociation Inhibitor, domain 1"/>
    <property type="match status" value="1"/>
</dbReference>
<evidence type="ECO:0000313" key="11">
    <source>
        <dbReference type="EMBL" id="TDQ32192.1"/>
    </source>
</evidence>
<evidence type="ECO:0000256" key="9">
    <source>
        <dbReference type="PIRSR" id="PIRSR601613-1"/>
    </source>
</evidence>
<protein>
    <recommendedName>
        <fullName evidence="5">Tryptophan 2-monooxygenase</fullName>
        <ecNumber evidence="4">1.13.12.3</ecNumber>
    </recommendedName>
</protein>
<dbReference type="SUPFAM" id="SSF51905">
    <property type="entry name" value="FAD/NAD(P)-binding domain"/>
    <property type="match status" value="1"/>
</dbReference>
<dbReference type="InterPro" id="IPR050281">
    <property type="entry name" value="Flavin_monoamine_oxidase"/>
</dbReference>
<gene>
    <name evidence="11" type="ORF">CLV82_0015</name>
</gene>
<dbReference type="EC" id="1.13.12.3" evidence="4"/>
<feature type="binding site" evidence="9">
    <location>
        <position position="463"/>
    </location>
    <ligand>
        <name>FAD</name>
        <dbReference type="ChEBI" id="CHEBI:57692"/>
    </ligand>
</feature>
<dbReference type="GO" id="GO:0009063">
    <property type="term" value="P:amino acid catabolic process"/>
    <property type="evidence" value="ECO:0007669"/>
    <property type="project" value="TreeGrafter"/>
</dbReference>
<comment type="catalytic activity">
    <reaction evidence="8">
        <text>L-tryptophan + O2 = indole-3-acetamide + CO2 + H2O</text>
        <dbReference type="Rhea" id="RHEA:16165"/>
        <dbReference type="ChEBI" id="CHEBI:15377"/>
        <dbReference type="ChEBI" id="CHEBI:15379"/>
        <dbReference type="ChEBI" id="CHEBI:16031"/>
        <dbReference type="ChEBI" id="CHEBI:16526"/>
        <dbReference type="ChEBI" id="CHEBI:57912"/>
        <dbReference type="EC" id="1.13.12.3"/>
    </reaction>
</comment>